<gene>
    <name evidence="3" type="ORF">AGERDE_LOCUS9927</name>
</gene>
<dbReference type="EMBL" id="CAJVPL010002719">
    <property type="protein sequence ID" value="CAG8618069.1"/>
    <property type="molecule type" value="Genomic_DNA"/>
</dbReference>
<keyword evidence="2" id="KW-0732">Signal</keyword>
<comment type="caution">
    <text evidence="3">The sequence shown here is derived from an EMBL/GenBank/DDBJ whole genome shotgun (WGS) entry which is preliminary data.</text>
</comment>
<feature type="chain" id="PRO_5040256053" evidence="2">
    <location>
        <begin position="19"/>
        <end position="146"/>
    </location>
</feature>
<name>A0A9N9GQ98_9GLOM</name>
<feature type="signal peptide" evidence="2">
    <location>
        <begin position="1"/>
        <end position="18"/>
    </location>
</feature>
<evidence type="ECO:0000256" key="2">
    <source>
        <dbReference type="SAM" id="SignalP"/>
    </source>
</evidence>
<dbReference type="AlphaFoldDB" id="A0A9N9GQ98"/>
<sequence length="146" mass="16161">MAIYIFIRLAFLAPRFFAVQQPSSGWLALGAVSGVLRDLLSIQYRINTVQTQKTAQRKTGNFLRGGKIGTLFWSCTGKEYFYACIGKFAGHSLLESRAAMQIAARASRRRHLASKQQRCKNSLLPGEKHPTAEARLGIPSGRPGSY</sequence>
<proteinExistence type="predicted"/>
<reference evidence="3" key="1">
    <citation type="submission" date="2021-06" db="EMBL/GenBank/DDBJ databases">
        <authorList>
            <person name="Kallberg Y."/>
            <person name="Tangrot J."/>
            <person name="Rosling A."/>
        </authorList>
    </citation>
    <scope>NUCLEOTIDE SEQUENCE</scope>
    <source>
        <strain evidence="3">MT106</strain>
    </source>
</reference>
<dbReference type="Proteomes" id="UP000789831">
    <property type="component" value="Unassembled WGS sequence"/>
</dbReference>
<evidence type="ECO:0000256" key="1">
    <source>
        <dbReference type="SAM" id="MobiDB-lite"/>
    </source>
</evidence>
<organism evidence="3 4">
    <name type="scientific">Ambispora gerdemannii</name>
    <dbReference type="NCBI Taxonomy" id="144530"/>
    <lineage>
        <taxon>Eukaryota</taxon>
        <taxon>Fungi</taxon>
        <taxon>Fungi incertae sedis</taxon>
        <taxon>Mucoromycota</taxon>
        <taxon>Glomeromycotina</taxon>
        <taxon>Glomeromycetes</taxon>
        <taxon>Archaeosporales</taxon>
        <taxon>Ambisporaceae</taxon>
        <taxon>Ambispora</taxon>
    </lineage>
</organism>
<protein>
    <submittedName>
        <fullName evidence="3">6696_t:CDS:1</fullName>
    </submittedName>
</protein>
<evidence type="ECO:0000313" key="3">
    <source>
        <dbReference type="EMBL" id="CAG8618069.1"/>
    </source>
</evidence>
<keyword evidence="4" id="KW-1185">Reference proteome</keyword>
<evidence type="ECO:0000313" key="4">
    <source>
        <dbReference type="Proteomes" id="UP000789831"/>
    </source>
</evidence>
<feature type="region of interest" description="Disordered" evidence="1">
    <location>
        <begin position="111"/>
        <end position="146"/>
    </location>
</feature>
<accession>A0A9N9GQ98</accession>